<dbReference type="AlphaFoldDB" id="A0A1H8ZQ97"/>
<evidence type="ECO:0000313" key="1">
    <source>
        <dbReference type="EMBL" id="SEP66534.1"/>
    </source>
</evidence>
<evidence type="ECO:0000313" key="2">
    <source>
        <dbReference type="Proteomes" id="UP000198648"/>
    </source>
</evidence>
<sequence length="72" mass="8161">MGSYVANTPVLNIKNSFSNIIRNDSDLNFCSTVQLSIKLTLIEEIPNAIRADLYDVFLKMVLYGRKHATQIK</sequence>
<protein>
    <submittedName>
        <fullName evidence="1">Uncharacterized protein</fullName>
    </submittedName>
</protein>
<organism evidence="1 2">
    <name type="scientific">Flavobacterium urocaniciphilum</name>
    <dbReference type="NCBI Taxonomy" id="1299341"/>
    <lineage>
        <taxon>Bacteria</taxon>
        <taxon>Pseudomonadati</taxon>
        <taxon>Bacteroidota</taxon>
        <taxon>Flavobacteriia</taxon>
        <taxon>Flavobacteriales</taxon>
        <taxon>Flavobacteriaceae</taxon>
        <taxon>Flavobacterium</taxon>
    </lineage>
</organism>
<reference evidence="1 2" key="1">
    <citation type="submission" date="2016-10" db="EMBL/GenBank/DDBJ databases">
        <authorList>
            <person name="de Groot N.N."/>
        </authorList>
    </citation>
    <scope>NUCLEOTIDE SEQUENCE [LARGE SCALE GENOMIC DNA]</scope>
    <source>
        <strain evidence="1 2">DSM 27078</strain>
    </source>
</reference>
<dbReference type="Proteomes" id="UP000198648">
    <property type="component" value="Unassembled WGS sequence"/>
</dbReference>
<proteinExistence type="predicted"/>
<dbReference type="EMBL" id="FOEI01000001">
    <property type="protein sequence ID" value="SEP66534.1"/>
    <property type="molecule type" value="Genomic_DNA"/>
</dbReference>
<accession>A0A1H8ZQ97</accession>
<dbReference type="STRING" id="1299341.SAMN05444005_101836"/>
<name>A0A1H8ZQ97_9FLAO</name>
<gene>
    <name evidence="1" type="ORF">SAMN05444005_101836</name>
</gene>
<keyword evidence="2" id="KW-1185">Reference proteome</keyword>